<keyword evidence="4" id="KW-1185">Reference proteome</keyword>
<dbReference type="EMBL" id="CP034548">
    <property type="protein sequence ID" value="AZQ47731.1"/>
    <property type="molecule type" value="Genomic_DNA"/>
</dbReference>
<dbReference type="Proteomes" id="UP000181873">
    <property type="component" value="Unassembled WGS sequence"/>
</dbReference>
<reference evidence="1 4" key="2">
    <citation type="submission" date="2018-12" db="EMBL/GenBank/DDBJ databases">
        <authorList>
            <person name="Wang H."/>
            <person name="Peng S."/>
            <person name="Yu X."/>
            <person name="Li X."/>
        </authorList>
    </citation>
    <scope>NUCLEOTIDE SEQUENCE [LARGE SCALE GENOMIC DNA]</scope>
    <source>
        <strain evidence="1 4">PFYN01</strain>
    </source>
</reference>
<evidence type="ECO:0000313" key="1">
    <source>
        <dbReference type="EMBL" id="AZQ47731.1"/>
    </source>
</evidence>
<accession>A0A1J9V4L8</accession>
<dbReference type="EMBL" id="MAOE01000001">
    <property type="protein sequence ID" value="OJD71391.1"/>
    <property type="molecule type" value="Genomic_DNA"/>
</dbReference>
<dbReference type="AlphaFoldDB" id="A0A1J9V4L8"/>
<name>A0A1J9V4L8_9BACI</name>
<evidence type="ECO:0000313" key="2">
    <source>
        <dbReference type="EMBL" id="OJD71391.1"/>
    </source>
</evidence>
<proteinExistence type="predicted"/>
<sequence length="164" mass="18975">MIDNHMELLCFLDDLEQLIHQHNQKENKLIRNASKKLGIISKIEKMRDETLATVIEEIVSSSITGEDIKLDSAYFLNEQPENNRQLRIIINHPIYGEDIVSCLQEIRENYQTCAQRIQDELNFSVEIRVTFSSYESMRSSSYVDTSPVYEDILGVLTAEDICDD</sequence>
<dbReference type="Proteomes" id="UP000272492">
    <property type="component" value="Chromosome"/>
</dbReference>
<gene>
    <name evidence="2" type="ORF">BAU25_00835</name>
    <name evidence="1" type="ORF">EJW27_15335</name>
</gene>
<evidence type="ECO:0000313" key="3">
    <source>
        <dbReference type="Proteomes" id="UP000181873"/>
    </source>
</evidence>
<evidence type="ECO:0000313" key="4">
    <source>
        <dbReference type="Proteomes" id="UP000272492"/>
    </source>
</evidence>
<reference evidence="2 3" key="1">
    <citation type="submission" date="2016-06" db="EMBL/GenBank/DDBJ databases">
        <title>First insights into the genetic diversity and population structure of in the Bacillus cereus group bacteria from diverse marine environments.</title>
        <authorList>
            <person name="Liu Y."/>
            <person name="Lai Q."/>
            <person name="Shao Z."/>
        </authorList>
    </citation>
    <scope>NUCLEOTIDE SEQUENCE [LARGE SCALE GENOMIC DNA]</scope>
    <source>
        <strain evidence="2 3">N35-10-2</strain>
    </source>
</reference>
<protein>
    <submittedName>
        <fullName evidence="2">Uncharacterized protein</fullName>
    </submittedName>
</protein>
<dbReference type="RefSeq" id="WP_048524844.1">
    <property type="nucleotide sequence ID" value="NZ_CBCSIO010000014.1"/>
</dbReference>
<organism evidence="2 3">
    <name type="scientific">Bacillus albus</name>
    <dbReference type="NCBI Taxonomy" id="2026189"/>
    <lineage>
        <taxon>Bacteria</taxon>
        <taxon>Bacillati</taxon>
        <taxon>Bacillota</taxon>
        <taxon>Bacilli</taxon>
        <taxon>Bacillales</taxon>
        <taxon>Bacillaceae</taxon>
        <taxon>Bacillus</taxon>
        <taxon>Bacillus cereus group</taxon>
    </lineage>
</organism>